<dbReference type="InterPro" id="IPR036388">
    <property type="entry name" value="WH-like_DNA-bd_sf"/>
</dbReference>
<evidence type="ECO:0000256" key="3">
    <source>
        <dbReference type="ARBA" id="ARBA00023163"/>
    </source>
</evidence>
<dbReference type="SMART" id="SM00862">
    <property type="entry name" value="Trans_reg_C"/>
    <property type="match status" value="1"/>
</dbReference>
<evidence type="ECO:0000313" key="7">
    <source>
        <dbReference type="Proteomes" id="UP000077421"/>
    </source>
</evidence>
<evidence type="ECO:0000256" key="1">
    <source>
        <dbReference type="ARBA" id="ARBA00023015"/>
    </source>
</evidence>
<dbReference type="AlphaFoldDB" id="A0A853KDY4"/>
<dbReference type="Gene3D" id="1.10.10.10">
    <property type="entry name" value="Winged helix-like DNA-binding domain superfamily/Winged helix DNA-binding domain"/>
    <property type="match status" value="1"/>
</dbReference>
<evidence type="ECO:0000313" key="6">
    <source>
        <dbReference type="EMBL" id="OAG94641.1"/>
    </source>
</evidence>
<feature type="DNA-binding region" description="OmpR/PhoB-type" evidence="4">
    <location>
        <begin position="1"/>
        <end position="96"/>
    </location>
</feature>
<organism evidence="6 7">
    <name type="scientific">Ferroacidibacillus organovorans</name>
    <dbReference type="NCBI Taxonomy" id="1765683"/>
    <lineage>
        <taxon>Bacteria</taxon>
        <taxon>Bacillati</taxon>
        <taxon>Bacillota</taxon>
        <taxon>Bacilli</taxon>
        <taxon>Bacillales</taxon>
        <taxon>Alicyclobacillaceae</taxon>
        <taxon>Ferroacidibacillus</taxon>
    </lineage>
</organism>
<dbReference type="SUPFAM" id="SSF46894">
    <property type="entry name" value="C-terminal effector domain of the bipartite response regulators"/>
    <property type="match status" value="1"/>
</dbReference>
<sequence length="123" mass="13882">MGDDCYLDLNGAVLMKDGKIRYLTPIAFRLFVYFALHVGETLTVEELIHRAWGKQGMVQRDELYVYIRKIRLALEDNPNAPKCLKTLRHLGYVLYPRLKETGGAIDQFESSGSGKSATEGVES</sequence>
<feature type="domain" description="OmpR/PhoB-type" evidence="5">
    <location>
        <begin position="1"/>
        <end position="96"/>
    </location>
</feature>
<protein>
    <recommendedName>
        <fullName evidence="5">OmpR/PhoB-type domain-containing protein</fullName>
    </recommendedName>
</protein>
<evidence type="ECO:0000259" key="5">
    <source>
        <dbReference type="PROSITE" id="PS51755"/>
    </source>
</evidence>
<proteinExistence type="predicted"/>
<dbReference type="PROSITE" id="PS51755">
    <property type="entry name" value="OMPR_PHOB"/>
    <property type="match status" value="1"/>
</dbReference>
<comment type="caution">
    <text evidence="6">The sequence shown here is derived from an EMBL/GenBank/DDBJ whole genome shotgun (WGS) entry which is preliminary data.</text>
</comment>
<gene>
    <name evidence="6" type="ORF">AYW79_04615</name>
</gene>
<dbReference type="EMBL" id="LSUQ01000008">
    <property type="protein sequence ID" value="OAG94641.1"/>
    <property type="molecule type" value="Genomic_DNA"/>
</dbReference>
<keyword evidence="1" id="KW-0805">Transcription regulation</keyword>
<dbReference type="Proteomes" id="UP000077421">
    <property type="component" value="Unassembled WGS sequence"/>
</dbReference>
<dbReference type="GO" id="GO:0006355">
    <property type="term" value="P:regulation of DNA-templated transcription"/>
    <property type="evidence" value="ECO:0007669"/>
    <property type="project" value="InterPro"/>
</dbReference>
<evidence type="ECO:0000256" key="2">
    <source>
        <dbReference type="ARBA" id="ARBA00023125"/>
    </source>
</evidence>
<reference evidence="6 7" key="1">
    <citation type="submission" date="2016-02" db="EMBL/GenBank/DDBJ databases">
        <title>Draft genome sequence of Acidibacillus ferrooxidans SLC66.</title>
        <authorList>
            <person name="Oliveira G."/>
            <person name="Nancucheo I."/>
            <person name="Dall'Agnol H."/>
            <person name="Johnson B."/>
            <person name="Oliveira R."/>
            <person name="Nunes G.L."/>
            <person name="Tzotzos G."/>
            <person name="Orellana S.C."/>
            <person name="Salim A.C."/>
            <person name="Araujo F.M."/>
        </authorList>
    </citation>
    <scope>NUCLEOTIDE SEQUENCE [LARGE SCALE GENOMIC DNA]</scope>
    <source>
        <strain evidence="6 7">SLC66</strain>
    </source>
</reference>
<dbReference type="Pfam" id="PF00486">
    <property type="entry name" value="Trans_reg_C"/>
    <property type="match status" value="1"/>
</dbReference>
<dbReference type="InterPro" id="IPR016032">
    <property type="entry name" value="Sig_transdc_resp-reg_C-effctor"/>
</dbReference>
<accession>A0A853KDY4</accession>
<keyword evidence="2 4" id="KW-0238">DNA-binding</keyword>
<evidence type="ECO:0000256" key="4">
    <source>
        <dbReference type="PROSITE-ProRule" id="PRU01091"/>
    </source>
</evidence>
<name>A0A853KDY4_9BACL</name>
<dbReference type="GO" id="GO:0000160">
    <property type="term" value="P:phosphorelay signal transduction system"/>
    <property type="evidence" value="ECO:0007669"/>
    <property type="project" value="InterPro"/>
</dbReference>
<dbReference type="CDD" id="cd00383">
    <property type="entry name" value="trans_reg_C"/>
    <property type="match status" value="1"/>
</dbReference>
<keyword evidence="3" id="KW-0804">Transcription</keyword>
<dbReference type="GO" id="GO:0003677">
    <property type="term" value="F:DNA binding"/>
    <property type="evidence" value="ECO:0007669"/>
    <property type="project" value="UniProtKB-UniRule"/>
</dbReference>
<dbReference type="InterPro" id="IPR001867">
    <property type="entry name" value="OmpR/PhoB-type_DNA-bd"/>
</dbReference>